<name>A0A183B7U0_9TREM</name>
<keyword evidence="3" id="KW-1185">Reference proteome</keyword>
<dbReference type="Proteomes" id="UP000272942">
    <property type="component" value="Unassembled WGS sequence"/>
</dbReference>
<evidence type="ECO:0000313" key="3">
    <source>
        <dbReference type="Proteomes" id="UP000272942"/>
    </source>
</evidence>
<evidence type="ECO:0000313" key="4">
    <source>
        <dbReference type="WBParaSite" id="ECPE_0001531501-mRNA-1"/>
    </source>
</evidence>
<dbReference type="WBParaSite" id="ECPE_0001531501-mRNA-1">
    <property type="protein sequence ID" value="ECPE_0001531501-mRNA-1"/>
    <property type="gene ID" value="ECPE_0001531501"/>
</dbReference>
<dbReference type="AlphaFoldDB" id="A0A183B7U0"/>
<reference evidence="2 3" key="2">
    <citation type="submission" date="2018-11" db="EMBL/GenBank/DDBJ databases">
        <authorList>
            <consortium name="Pathogen Informatics"/>
        </authorList>
    </citation>
    <scope>NUCLEOTIDE SEQUENCE [LARGE SCALE GENOMIC DNA]</scope>
    <source>
        <strain evidence="2 3">Egypt</strain>
    </source>
</reference>
<sequence length="154" mass="17382">MLLLVVLNTLVIRKLHRLGMIRFQSTNNLNSCLDSLTDVSERVGHVTHTVISVQMKIFLNAIILMIEITALEAVAITLFVLDFYGTVNFSENSLARLYYYVLVCLCDSFNPCVEVATIRCLRQTMLRHLHLCTSVCSGRMKTRHPSLSSSCQAE</sequence>
<proteinExistence type="predicted"/>
<keyword evidence="1" id="KW-0812">Transmembrane</keyword>
<evidence type="ECO:0000313" key="2">
    <source>
        <dbReference type="EMBL" id="VDP92547.1"/>
    </source>
</evidence>
<feature type="transmembrane region" description="Helical" evidence="1">
    <location>
        <begin position="57"/>
        <end position="85"/>
    </location>
</feature>
<evidence type="ECO:0000256" key="1">
    <source>
        <dbReference type="SAM" id="Phobius"/>
    </source>
</evidence>
<organism evidence="4">
    <name type="scientific">Echinostoma caproni</name>
    <dbReference type="NCBI Taxonomy" id="27848"/>
    <lineage>
        <taxon>Eukaryota</taxon>
        <taxon>Metazoa</taxon>
        <taxon>Spiralia</taxon>
        <taxon>Lophotrochozoa</taxon>
        <taxon>Platyhelminthes</taxon>
        <taxon>Trematoda</taxon>
        <taxon>Digenea</taxon>
        <taxon>Plagiorchiida</taxon>
        <taxon>Echinostomata</taxon>
        <taxon>Echinostomatoidea</taxon>
        <taxon>Echinostomatidae</taxon>
        <taxon>Echinostoma</taxon>
    </lineage>
</organism>
<protein>
    <submittedName>
        <fullName evidence="4">G_PROTEIN_RECEP_F1_2 domain-containing protein</fullName>
    </submittedName>
</protein>
<gene>
    <name evidence="2" type="ORF">ECPE_LOCUS15275</name>
</gene>
<accession>A0A183B7U0</accession>
<dbReference type="EMBL" id="UZAN01060041">
    <property type="protein sequence ID" value="VDP92547.1"/>
    <property type="molecule type" value="Genomic_DNA"/>
</dbReference>
<feature type="transmembrane region" description="Helical" evidence="1">
    <location>
        <begin position="97"/>
        <end position="118"/>
    </location>
</feature>
<keyword evidence="1" id="KW-1133">Transmembrane helix</keyword>
<reference evidence="4" key="1">
    <citation type="submission" date="2016-06" db="UniProtKB">
        <authorList>
            <consortium name="WormBaseParasite"/>
        </authorList>
    </citation>
    <scope>IDENTIFICATION</scope>
</reference>
<keyword evidence="1" id="KW-0472">Membrane</keyword>